<dbReference type="InterPro" id="IPR012910">
    <property type="entry name" value="Plug_dom"/>
</dbReference>
<keyword evidence="5" id="KW-0732">Signal</keyword>
<dbReference type="GO" id="GO:0044718">
    <property type="term" value="P:siderophore transmembrane transport"/>
    <property type="evidence" value="ECO:0007669"/>
    <property type="project" value="TreeGrafter"/>
</dbReference>
<keyword evidence="7 10" id="KW-0472">Membrane</keyword>
<evidence type="ECO:0000259" key="12">
    <source>
        <dbReference type="Pfam" id="PF00593"/>
    </source>
</evidence>
<dbReference type="Proteomes" id="UP000018439">
    <property type="component" value="Chromosome"/>
</dbReference>
<reference evidence="14 15" key="1">
    <citation type="journal article" date="2011" name="Stand. Genomic Sci.">
        <title>Non-contiguous finished genome sequence of Bacteroides coprosuis type strain (PC139).</title>
        <authorList>
            <person name="Land M."/>
            <person name="Held B."/>
            <person name="Gronow S."/>
            <person name="Abt B."/>
            <person name="Lucas S."/>
            <person name="Del Rio T.G."/>
            <person name="Nolan M."/>
            <person name="Tice H."/>
            <person name="Cheng J.F."/>
            <person name="Pitluck S."/>
            <person name="Liolios K."/>
            <person name="Pagani I."/>
            <person name="Ivanova N."/>
            <person name="Mavromatis K."/>
            <person name="Mikhailova N."/>
            <person name="Pati A."/>
            <person name="Tapia R."/>
            <person name="Han C."/>
            <person name="Goodwin L."/>
            <person name="Chen A."/>
            <person name="Palaniappan K."/>
            <person name="Hauser L."/>
            <person name="Brambilla E.M."/>
            <person name="Rohde M."/>
            <person name="Goker M."/>
            <person name="Detter J.C."/>
            <person name="Woyke T."/>
            <person name="Bristow J."/>
            <person name="Eisen J.A."/>
            <person name="Markowitz V."/>
            <person name="Hugenholtz P."/>
            <person name="Kyrpides N.C."/>
            <person name="Klenk H.P."/>
            <person name="Lapidus A."/>
        </authorList>
    </citation>
    <scope>NUCLEOTIDE SEQUENCE</scope>
    <source>
        <strain evidence="14 15">DSM 18011</strain>
    </source>
</reference>
<comment type="subcellular location">
    <subcellularLocation>
        <location evidence="1 10">Cell outer membrane</location>
        <topology evidence="1 10">Multi-pass membrane protein</topology>
    </subcellularLocation>
</comment>
<feature type="domain" description="TonB-dependent receptor-like beta-barrel" evidence="12">
    <location>
        <begin position="284"/>
        <end position="732"/>
    </location>
</feature>
<proteinExistence type="inferred from homology"/>
<evidence type="ECO:0000256" key="7">
    <source>
        <dbReference type="ARBA" id="ARBA00023136"/>
    </source>
</evidence>
<dbReference type="InterPro" id="IPR037066">
    <property type="entry name" value="Plug_dom_sf"/>
</dbReference>
<dbReference type="GO" id="GO:0009279">
    <property type="term" value="C:cell outer membrane"/>
    <property type="evidence" value="ECO:0007669"/>
    <property type="project" value="UniProtKB-SubCell"/>
</dbReference>
<dbReference type="PROSITE" id="PS52016">
    <property type="entry name" value="TONB_DEPENDENT_REC_3"/>
    <property type="match status" value="1"/>
</dbReference>
<sequence length="763" mass="86770">MLLLISGSLCSHSLYANRSSEKIKIKIVEKDSSYPIVQALIQIHNKVYVSDAKGECTIELSPTDNVMHIHSLGYKPREISSFQGKKELLVFLELEQNLLEEVVVSSSKQTAARSSVTQGLTGIELSKNLGKSLAESLEKMKGVSFIQNGATVAKPVIQGMYGNRILIINNGVRQEGQAWGDDHAPEIDMNNASSVTIIKGVDAIRYGSQALGGIIRLEPKELPYNRTKIGGNLSTSYGSNGKRYALTGYLDGSLPFAKSIAWRVQGTLLNGGDRKTAKYLLNNTGVREYDFSTALGYKKGDVSFDLFYSRYDSKTGVLYTSQRGDIDLLKERIEIGRPLEIEPFSRKIDYPYQQVIHQIFRVKSDWDINTKNQLLFQYSYQTDHRDEFHARRNNLSHIPSLSLDLSSSQLDLSWLFSPSRYLKTEVGIYTGFADNANKAGTGVVPIIPNYTQQNWGTFLIQRFLREKWSAEAGIRFDRQSSKADGFDSYGERYGGKRTFANATYHLGGAYQISRPLRFVSNLGLAWRSPHVHELYSNGLDHASGIYVVGNSQLQPERSTKWISSFIYETQPLTLSIDGYLQWVHNYIYDEPSQDYMTIVSGTYPVFKYKQVDGFFRGIDAELSFTPFSSLTYTHKASMIWANEKSTGRYLPYIPSFHWLQTLGYELSGIPLFHKVSFTLKHKYVAKQKRFDPATDLIPFTPPSYHLLGLQIEGNIDFKQKHKMTFLVEINNLLNKEYKEYTNRFRYYAHDTGRDIRMVCIWSF</sequence>
<evidence type="ECO:0000256" key="2">
    <source>
        <dbReference type="ARBA" id="ARBA00022448"/>
    </source>
</evidence>
<dbReference type="GO" id="GO:0015344">
    <property type="term" value="F:siderophore uptake transmembrane transporter activity"/>
    <property type="evidence" value="ECO:0007669"/>
    <property type="project" value="TreeGrafter"/>
</dbReference>
<dbReference type="InterPro" id="IPR036942">
    <property type="entry name" value="Beta-barrel_TonB_sf"/>
</dbReference>
<dbReference type="Pfam" id="PF00593">
    <property type="entry name" value="TonB_dep_Rec_b-barrel"/>
    <property type="match status" value="1"/>
</dbReference>
<evidence type="ECO:0000256" key="5">
    <source>
        <dbReference type="ARBA" id="ARBA00022729"/>
    </source>
</evidence>
<dbReference type="AlphaFoldDB" id="F3ZS50"/>
<organism evidence="14 15">
    <name type="scientific">Bacteroides coprosuis DSM 18011</name>
    <dbReference type="NCBI Taxonomy" id="679937"/>
    <lineage>
        <taxon>Bacteria</taxon>
        <taxon>Pseudomonadati</taxon>
        <taxon>Bacteroidota</taxon>
        <taxon>Bacteroidia</taxon>
        <taxon>Bacteroidales</taxon>
        <taxon>Bacteroidaceae</taxon>
        <taxon>Bacteroides</taxon>
    </lineage>
</organism>
<evidence type="ECO:0000259" key="13">
    <source>
        <dbReference type="Pfam" id="PF07715"/>
    </source>
</evidence>
<protein>
    <submittedName>
        <fullName evidence="14">TonB-dependent receptor</fullName>
    </submittedName>
</protein>
<dbReference type="STRING" id="679937.Bcop_1883"/>
<keyword evidence="6 11" id="KW-0798">TonB box</keyword>
<evidence type="ECO:0000256" key="3">
    <source>
        <dbReference type="ARBA" id="ARBA00022452"/>
    </source>
</evidence>
<dbReference type="InterPro" id="IPR000531">
    <property type="entry name" value="Beta-barrel_TonB"/>
</dbReference>
<evidence type="ECO:0000313" key="14">
    <source>
        <dbReference type="EMBL" id="EGJ72071.1"/>
    </source>
</evidence>
<evidence type="ECO:0000256" key="11">
    <source>
        <dbReference type="RuleBase" id="RU003357"/>
    </source>
</evidence>
<dbReference type="eggNOG" id="COG4206">
    <property type="taxonomic scope" value="Bacteria"/>
</dbReference>
<evidence type="ECO:0000256" key="9">
    <source>
        <dbReference type="ARBA" id="ARBA00023237"/>
    </source>
</evidence>
<evidence type="ECO:0000256" key="6">
    <source>
        <dbReference type="ARBA" id="ARBA00023077"/>
    </source>
</evidence>
<evidence type="ECO:0000313" key="15">
    <source>
        <dbReference type="Proteomes" id="UP000018439"/>
    </source>
</evidence>
<evidence type="ECO:0000256" key="4">
    <source>
        <dbReference type="ARBA" id="ARBA00022692"/>
    </source>
</evidence>
<keyword evidence="8 14" id="KW-0675">Receptor</keyword>
<dbReference type="Pfam" id="PF07715">
    <property type="entry name" value="Plug"/>
    <property type="match status" value="1"/>
</dbReference>
<dbReference type="Gene3D" id="2.170.130.10">
    <property type="entry name" value="TonB-dependent receptor, plug domain"/>
    <property type="match status" value="1"/>
</dbReference>
<accession>F3ZS50</accession>
<dbReference type="PANTHER" id="PTHR30069:SF29">
    <property type="entry name" value="HEMOGLOBIN AND HEMOGLOBIN-HAPTOGLOBIN-BINDING PROTEIN 1-RELATED"/>
    <property type="match status" value="1"/>
</dbReference>
<evidence type="ECO:0000256" key="10">
    <source>
        <dbReference type="PROSITE-ProRule" id="PRU01360"/>
    </source>
</evidence>
<comment type="similarity">
    <text evidence="10 11">Belongs to the TonB-dependent receptor family.</text>
</comment>
<dbReference type="EMBL" id="CM001167">
    <property type="protein sequence ID" value="EGJ72071.1"/>
    <property type="molecule type" value="Genomic_DNA"/>
</dbReference>
<dbReference type="SUPFAM" id="SSF56935">
    <property type="entry name" value="Porins"/>
    <property type="match status" value="1"/>
</dbReference>
<dbReference type="Gene3D" id="2.40.170.20">
    <property type="entry name" value="TonB-dependent receptor, beta-barrel domain"/>
    <property type="match status" value="1"/>
</dbReference>
<dbReference type="InterPro" id="IPR039426">
    <property type="entry name" value="TonB-dep_rcpt-like"/>
</dbReference>
<keyword evidence="9 10" id="KW-0998">Cell outer membrane</keyword>
<keyword evidence="2 10" id="KW-0813">Transport</keyword>
<evidence type="ECO:0000256" key="1">
    <source>
        <dbReference type="ARBA" id="ARBA00004571"/>
    </source>
</evidence>
<evidence type="ECO:0000256" key="8">
    <source>
        <dbReference type="ARBA" id="ARBA00023170"/>
    </source>
</evidence>
<keyword evidence="4 10" id="KW-0812">Transmembrane</keyword>
<keyword evidence="3 10" id="KW-1134">Transmembrane beta strand</keyword>
<feature type="domain" description="TonB-dependent receptor plug" evidence="13">
    <location>
        <begin position="115"/>
        <end position="214"/>
    </location>
</feature>
<name>F3ZS50_9BACE</name>
<gene>
    <name evidence="14" type="ORF">Bcop_1883</name>
</gene>
<dbReference type="HOGENOM" id="CLU_008287_10_0_10"/>
<dbReference type="PANTHER" id="PTHR30069">
    <property type="entry name" value="TONB-DEPENDENT OUTER MEMBRANE RECEPTOR"/>
    <property type="match status" value="1"/>
</dbReference>
<keyword evidence="15" id="KW-1185">Reference proteome</keyword>